<dbReference type="PANTHER" id="PTHR14021">
    <property type="entry name" value="IRON-SULFUR CLUSTER CO-CHAPERONE PROTEIN HSCB"/>
    <property type="match status" value="1"/>
</dbReference>
<dbReference type="PROSITE" id="PS50076">
    <property type="entry name" value="DNAJ_2"/>
    <property type="match status" value="1"/>
</dbReference>
<evidence type="ECO:0000313" key="7">
    <source>
        <dbReference type="Proteomes" id="UP000186513"/>
    </source>
</evidence>
<dbReference type="InterPro" id="IPR036869">
    <property type="entry name" value="J_dom_sf"/>
</dbReference>
<dbReference type="Gene3D" id="1.10.287.110">
    <property type="entry name" value="DnaJ domain"/>
    <property type="match status" value="1"/>
</dbReference>
<dbReference type="STRING" id="1121279.SAMN02745887_03470"/>
<dbReference type="EMBL" id="FPKR01000015">
    <property type="protein sequence ID" value="SFZ79254.1"/>
    <property type="molecule type" value="Genomic_DNA"/>
</dbReference>
<dbReference type="NCBIfam" id="NF002935">
    <property type="entry name" value="PRK03578.1"/>
    <property type="match status" value="1"/>
</dbReference>
<comment type="function">
    <text evidence="3 4">Co-chaperone involved in the maturation of iron-sulfur cluster-containing proteins. Seems to help targeting proteins to be folded toward HscA.</text>
</comment>
<dbReference type="Proteomes" id="UP000186513">
    <property type="component" value="Unassembled WGS sequence"/>
</dbReference>
<dbReference type="OrthoDB" id="287587at2"/>
<dbReference type="AlphaFoldDB" id="A0A1K2HR82"/>
<dbReference type="SUPFAM" id="SSF46565">
    <property type="entry name" value="Chaperone J-domain"/>
    <property type="match status" value="1"/>
</dbReference>
<accession>A0A1K2HR82</accession>
<dbReference type="NCBIfam" id="TIGR00714">
    <property type="entry name" value="hscB"/>
    <property type="match status" value="1"/>
</dbReference>
<evidence type="ECO:0000256" key="3">
    <source>
        <dbReference type="ARBA" id="ARBA00025596"/>
    </source>
</evidence>
<protein>
    <recommendedName>
        <fullName evidence="4">Co-chaperone protein HscB homolog</fullName>
    </recommendedName>
</protein>
<dbReference type="Pfam" id="PF07743">
    <property type="entry name" value="HSCB_C"/>
    <property type="match status" value="1"/>
</dbReference>
<evidence type="ECO:0000256" key="1">
    <source>
        <dbReference type="ARBA" id="ARBA00010476"/>
    </source>
</evidence>
<gene>
    <name evidence="4" type="primary">hscB</name>
    <name evidence="6" type="ORF">SAMN02745887_03470</name>
</gene>
<dbReference type="RefSeq" id="WP_072429946.1">
    <property type="nucleotide sequence ID" value="NZ_FPKR01000015.1"/>
</dbReference>
<dbReference type="HAMAP" id="MF_00682">
    <property type="entry name" value="HscB"/>
    <property type="match status" value="1"/>
</dbReference>
<reference evidence="6 7" key="1">
    <citation type="submission" date="2016-11" db="EMBL/GenBank/DDBJ databases">
        <authorList>
            <person name="Jaros S."/>
            <person name="Januszkiewicz K."/>
            <person name="Wedrychowicz H."/>
        </authorList>
    </citation>
    <scope>NUCLEOTIDE SEQUENCE [LARGE SCALE GENOMIC DNA]</scope>
    <source>
        <strain evidence="6 7">DSM 18899</strain>
    </source>
</reference>
<feature type="domain" description="J" evidence="5">
    <location>
        <begin position="8"/>
        <end position="80"/>
    </location>
</feature>
<comment type="subunit">
    <text evidence="4">Interacts with HscA and stimulates its ATPase activity.</text>
</comment>
<evidence type="ECO:0000256" key="2">
    <source>
        <dbReference type="ARBA" id="ARBA00023186"/>
    </source>
</evidence>
<evidence type="ECO:0000259" key="5">
    <source>
        <dbReference type="PROSITE" id="PS50076"/>
    </source>
</evidence>
<name>A0A1K2HR82_9NEIS</name>
<organism evidence="6 7">
    <name type="scientific">Chitinimonas taiwanensis DSM 18899</name>
    <dbReference type="NCBI Taxonomy" id="1121279"/>
    <lineage>
        <taxon>Bacteria</taxon>
        <taxon>Pseudomonadati</taxon>
        <taxon>Pseudomonadota</taxon>
        <taxon>Betaproteobacteria</taxon>
        <taxon>Neisseriales</taxon>
        <taxon>Chitinibacteraceae</taxon>
        <taxon>Chitinimonas</taxon>
    </lineage>
</organism>
<comment type="similarity">
    <text evidence="1 4">Belongs to the HscB family.</text>
</comment>
<keyword evidence="7" id="KW-1185">Reference proteome</keyword>
<dbReference type="InterPro" id="IPR036386">
    <property type="entry name" value="HscB_C_sf"/>
</dbReference>
<evidence type="ECO:0000313" key="6">
    <source>
        <dbReference type="EMBL" id="SFZ79254.1"/>
    </source>
</evidence>
<keyword evidence="2 4" id="KW-0143">Chaperone</keyword>
<dbReference type="InterPro" id="IPR001623">
    <property type="entry name" value="DnaJ_domain"/>
</dbReference>
<dbReference type="InterPro" id="IPR004640">
    <property type="entry name" value="HscB"/>
</dbReference>
<sequence length="177" mass="19658">MAFDFSLDHFALFALPRRFALDKGGLEAAYRDLQVLYHPDRAAALADADKRLAMQAATRVNEAFQVLKSPLGRARYLLQLAGVDTQEETNTSMPVDFLMQQMAWREQVAETRAAGDVSALEALAQTLQGETRQLELALADCLDVQKDHAGGALLVRKLRFLEKLEQEIGDAIEVLLD</sequence>
<dbReference type="GO" id="GO:0001671">
    <property type="term" value="F:ATPase activator activity"/>
    <property type="evidence" value="ECO:0007669"/>
    <property type="project" value="InterPro"/>
</dbReference>
<evidence type="ECO:0000256" key="4">
    <source>
        <dbReference type="HAMAP-Rule" id="MF_00682"/>
    </source>
</evidence>
<dbReference type="InterPro" id="IPR009073">
    <property type="entry name" value="HscB_oligo_C"/>
</dbReference>
<dbReference type="GO" id="GO:0044571">
    <property type="term" value="P:[2Fe-2S] cluster assembly"/>
    <property type="evidence" value="ECO:0007669"/>
    <property type="project" value="InterPro"/>
</dbReference>
<dbReference type="GO" id="GO:0051087">
    <property type="term" value="F:protein-folding chaperone binding"/>
    <property type="evidence" value="ECO:0007669"/>
    <property type="project" value="InterPro"/>
</dbReference>
<dbReference type="PANTHER" id="PTHR14021:SF15">
    <property type="entry name" value="IRON-SULFUR CLUSTER CO-CHAPERONE PROTEIN HSCB"/>
    <property type="match status" value="1"/>
</dbReference>
<dbReference type="GO" id="GO:1990230">
    <property type="term" value="C:iron-sulfur cluster transfer complex"/>
    <property type="evidence" value="ECO:0007669"/>
    <property type="project" value="TreeGrafter"/>
</dbReference>
<dbReference type="GO" id="GO:0051259">
    <property type="term" value="P:protein complex oligomerization"/>
    <property type="evidence" value="ECO:0007669"/>
    <property type="project" value="InterPro"/>
</dbReference>
<dbReference type="GO" id="GO:0006457">
    <property type="term" value="P:protein folding"/>
    <property type="evidence" value="ECO:0007669"/>
    <property type="project" value="UniProtKB-UniRule"/>
</dbReference>
<dbReference type="Gene3D" id="1.20.1280.20">
    <property type="entry name" value="HscB, C-terminal domain"/>
    <property type="match status" value="1"/>
</dbReference>
<proteinExistence type="inferred from homology"/>
<dbReference type="SMART" id="SM00271">
    <property type="entry name" value="DnaJ"/>
    <property type="match status" value="1"/>
</dbReference>
<dbReference type="SUPFAM" id="SSF47144">
    <property type="entry name" value="HSC20 (HSCB), C-terminal oligomerisation domain"/>
    <property type="match status" value="1"/>
</dbReference>